<evidence type="ECO:0000256" key="3">
    <source>
        <dbReference type="ARBA" id="ARBA00022679"/>
    </source>
</evidence>
<dbReference type="GO" id="GO:0016757">
    <property type="term" value="F:glycosyltransferase activity"/>
    <property type="evidence" value="ECO:0007669"/>
    <property type="project" value="UniProtKB-KW"/>
</dbReference>
<comment type="subcellular location">
    <subcellularLocation>
        <location evidence="1">Endoplasmic reticulum membrane</location>
        <topology evidence="1">Multi-pass membrane protein</topology>
    </subcellularLocation>
</comment>
<keyword evidence="7" id="KW-0472">Membrane</keyword>
<evidence type="ECO:0000313" key="9">
    <source>
        <dbReference type="EMBL" id="KAB1277367.1"/>
    </source>
</evidence>
<keyword evidence="10" id="KW-1185">Reference proteome</keyword>
<evidence type="ECO:0000313" key="10">
    <source>
        <dbReference type="Proteomes" id="UP000299084"/>
    </source>
</evidence>
<keyword evidence="6" id="KW-1133">Transmembrane helix</keyword>
<evidence type="ECO:0000256" key="2">
    <source>
        <dbReference type="ARBA" id="ARBA00022676"/>
    </source>
</evidence>
<keyword evidence="5" id="KW-0256">Endoplasmic reticulum</keyword>
<keyword evidence="4" id="KW-0812">Transmembrane</keyword>
<organism evidence="9 10">
    <name type="scientific">Camelus dromedarius</name>
    <name type="common">Dromedary</name>
    <name type="synonym">Arabian camel</name>
    <dbReference type="NCBI Taxonomy" id="9838"/>
    <lineage>
        <taxon>Eukaryota</taxon>
        <taxon>Metazoa</taxon>
        <taxon>Chordata</taxon>
        <taxon>Craniata</taxon>
        <taxon>Vertebrata</taxon>
        <taxon>Euteleostomi</taxon>
        <taxon>Mammalia</taxon>
        <taxon>Eutheria</taxon>
        <taxon>Laurasiatheria</taxon>
        <taxon>Artiodactyla</taxon>
        <taxon>Tylopoda</taxon>
        <taxon>Camelidae</taxon>
        <taxon>Camelus</taxon>
    </lineage>
</organism>
<proteinExistence type="predicted"/>
<evidence type="ECO:0000256" key="1">
    <source>
        <dbReference type="ARBA" id="ARBA00004477"/>
    </source>
</evidence>
<evidence type="ECO:0000256" key="5">
    <source>
        <dbReference type="ARBA" id="ARBA00022824"/>
    </source>
</evidence>
<dbReference type="AlphaFoldDB" id="A0A5N4E209"/>
<name>A0A5N4E209_CAMDR</name>
<dbReference type="InterPro" id="IPR005599">
    <property type="entry name" value="GPI_mannosylTrfase"/>
</dbReference>
<keyword evidence="3 9" id="KW-0808">Transferase</keyword>
<dbReference type="Proteomes" id="UP000299084">
    <property type="component" value="Unassembled WGS sequence"/>
</dbReference>
<feature type="region of interest" description="Disordered" evidence="8">
    <location>
        <begin position="170"/>
        <end position="194"/>
    </location>
</feature>
<reference evidence="9 10" key="1">
    <citation type="journal article" date="2019" name="Mol. Ecol. Resour.">
        <title>Improving Illumina assemblies with Hi-C and long reads: an example with the North African dromedary.</title>
        <authorList>
            <person name="Elbers J.P."/>
            <person name="Rogers M.F."/>
            <person name="Perelman P.L."/>
            <person name="Proskuryakova A.A."/>
            <person name="Serdyukova N.A."/>
            <person name="Johnson W.E."/>
            <person name="Horin P."/>
            <person name="Corander J."/>
            <person name="Murphy D."/>
            <person name="Burger P.A."/>
        </authorList>
    </citation>
    <scope>NUCLEOTIDE SEQUENCE [LARGE SCALE GENOMIC DNA]</scope>
    <source>
        <strain evidence="9">Drom800</strain>
        <tissue evidence="9">Blood</tissue>
    </source>
</reference>
<dbReference type="Pfam" id="PF03901">
    <property type="entry name" value="Glyco_transf_22"/>
    <property type="match status" value="1"/>
</dbReference>
<evidence type="ECO:0000256" key="6">
    <source>
        <dbReference type="ARBA" id="ARBA00022989"/>
    </source>
</evidence>
<comment type="caution">
    <text evidence="9">The sequence shown here is derived from an EMBL/GenBank/DDBJ whole genome shotgun (WGS) entry which is preliminary data.</text>
</comment>
<feature type="compositionally biased region" description="Polar residues" evidence="8">
    <location>
        <begin position="176"/>
        <end position="185"/>
    </location>
</feature>
<dbReference type="EMBL" id="JWIN03000006">
    <property type="protein sequence ID" value="KAB1277367.1"/>
    <property type="molecule type" value="Genomic_DNA"/>
</dbReference>
<dbReference type="GO" id="GO:0005789">
    <property type="term" value="C:endoplasmic reticulum membrane"/>
    <property type="evidence" value="ECO:0007669"/>
    <property type="project" value="UniProtKB-SubCell"/>
</dbReference>
<keyword evidence="2 9" id="KW-0328">Glycosyltransferase</keyword>
<evidence type="ECO:0000256" key="8">
    <source>
        <dbReference type="SAM" id="MobiDB-lite"/>
    </source>
</evidence>
<evidence type="ECO:0000256" key="7">
    <source>
        <dbReference type="ARBA" id="ARBA00023136"/>
    </source>
</evidence>
<protein>
    <submittedName>
        <fullName evidence="9">GPI mannosyltransferase 3</fullName>
    </submittedName>
</protein>
<sequence>MKQMEHQSTQLIPKTFFCQLCSWFTWYCCTRTLTNTMETVLTVIALFYYPLEGSKSMNRFVTFSLSLIIDRIFFGQHAEPQRIQVYLSSFTILYGVLCHVHYPLPMRFLQCPPDLSGKSDYLTEADIFYLNPLKWLYREFHNDSTLPTHLIIFSVLEEMCKKFHKRTSQQAHKKAANSSQVNGLLNPQKDKKQV</sequence>
<gene>
    <name evidence="9" type="ORF">Cadr_000005312</name>
</gene>
<accession>A0A5N4E209</accession>
<evidence type="ECO:0000256" key="4">
    <source>
        <dbReference type="ARBA" id="ARBA00022692"/>
    </source>
</evidence>